<organism evidence="2 3">
    <name type="scientific">Opisthorchis viverrini</name>
    <name type="common">Southeast Asian liver fluke</name>
    <dbReference type="NCBI Taxonomy" id="6198"/>
    <lineage>
        <taxon>Eukaryota</taxon>
        <taxon>Metazoa</taxon>
        <taxon>Spiralia</taxon>
        <taxon>Lophotrochozoa</taxon>
        <taxon>Platyhelminthes</taxon>
        <taxon>Trematoda</taxon>
        <taxon>Digenea</taxon>
        <taxon>Opisthorchiida</taxon>
        <taxon>Opisthorchiata</taxon>
        <taxon>Opisthorchiidae</taxon>
        <taxon>Opisthorchis</taxon>
    </lineage>
</organism>
<evidence type="ECO:0000313" key="3">
    <source>
        <dbReference type="Proteomes" id="UP000054324"/>
    </source>
</evidence>
<reference evidence="2 3" key="1">
    <citation type="submission" date="2013-11" db="EMBL/GenBank/DDBJ databases">
        <title>Opisthorchis viverrini - life in the bile duct.</title>
        <authorList>
            <person name="Young N.D."/>
            <person name="Nagarajan N."/>
            <person name="Lin S.J."/>
            <person name="Korhonen P.K."/>
            <person name="Jex A.R."/>
            <person name="Hall R.S."/>
            <person name="Safavi-Hemami H."/>
            <person name="Kaewkong W."/>
            <person name="Bertrand D."/>
            <person name="Gao S."/>
            <person name="Seet Q."/>
            <person name="Wongkham S."/>
            <person name="Teh B.T."/>
            <person name="Wongkham C."/>
            <person name="Intapan P.M."/>
            <person name="Maleewong W."/>
            <person name="Yang X."/>
            <person name="Hu M."/>
            <person name="Wang Z."/>
            <person name="Hofmann A."/>
            <person name="Sternberg P.W."/>
            <person name="Tan P."/>
            <person name="Wang J."/>
            <person name="Gasser R.B."/>
        </authorList>
    </citation>
    <scope>NUCLEOTIDE SEQUENCE [LARGE SCALE GENOMIC DNA]</scope>
</reference>
<protein>
    <submittedName>
        <fullName evidence="2">Uncharacterized protein</fullName>
    </submittedName>
</protein>
<evidence type="ECO:0000256" key="1">
    <source>
        <dbReference type="SAM" id="MobiDB-lite"/>
    </source>
</evidence>
<keyword evidence="3" id="KW-1185">Reference proteome</keyword>
<dbReference type="GeneID" id="20325497"/>
<sequence>MAEVHAGIAAEAGGSDRLSPPEELMKPGEEEEEEGDVKCEKEVEEDSLALYIQNEIGSELFEAPHTANIISVGLKDYGDSNRADRFLIEHHL</sequence>
<evidence type="ECO:0000313" key="2">
    <source>
        <dbReference type="EMBL" id="KER20025.1"/>
    </source>
</evidence>
<name>A0A074Z9V6_OPIVI</name>
<dbReference type="EMBL" id="KL597103">
    <property type="protein sequence ID" value="KER20025.1"/>
    <property type="molecule type" value="Genomic_DNA"/>
</dbReference>
<accession>A0A074Z9V6</accession>
<feature type="region of interest" description="Disordered" evidence="1">
    <location>
        <begin position="1"/>
        <end position="39"/>
    </location>
</feature>
<dbReference type="AlphaFoldDB" id="A0A074Z9V6"/>
<gene>
    <name evidence="2" type="ORF">T265_11329</name>
</gene>
<dbReference type="Proteomes" id="UP000054324">
    <property type="component" value="Unassembled WGS sequence"/>
</dbReference>
<dbReference type="RefSeq" id="XP_009176221.1">
    <property type="nucleotide sequence ID" value="XM_009177957.1"/>
</dbReference>
<proteinExistence type="predicted"/>
<dbReference type="KEGG" id="ovi:T265_11329"/>
<dbReference type="CTD" id="20325497"/>
<feature type="compositionally biased region" description="Basic and acidic residues" evidence="1">
    <location>
        <begin position="19"/>
        <end position="28"/>
    </location>
</feature>